<feature type="transmembrane region" description="Helical" evidence="1">
    <location>
        <begin position="92"/>
        <end position="112"/>
    </location>
</feature>
<feature type="transmembrane region" description="Helical" evidence="1">
    <location>
        <begin position="118"/>
        <end position="144"/>
    </location>
</feature>
<dbReference type="KEGG" id="sllo:ISP08_01010"/>
<organism evidence="2 3">
    <name type="scientific">Staphylococcus lloydii</name>
    <dbReference type="NCBI Taxonomy" id="2781774"/>
    <lineage>
        <taxon>Bacteria</taxon>
        <taxon>Bacillati</taxon>
        <taxon>Bacillota</taxon>
        <taxon>Bacilli</taxon>
        <taxon>Bacillales</taxon>
        <taxon>Staphylococcaceae</taxon>
        <taxon>Staphylococcus</taxon>
    </lineage>
</organism>
<gene>
    <name evidence="2" type="ORF">ISP08_01010</name>
</gene>
<protein>
    <recommendedName>
        <fullName evidence="4">DUF340 domain-containing protein</fullName>
    </recommendedName>
</protein>
<sequence length="150" mass="15896">MSSKVTNWILTLCVVGFIALLSNLIGYNTSMLKGLPGILVLMLIALVGLILSNVIPLNIPSIAYIGIIGLIITIPGFPGSTYIVHWTEKVDLMSLATPVVAYAGVSIGNSWADFAKLGWKTIIVGMVVLISTYIGSAVVAEIILRIQGLV</sequence>
<dbReference type="AlphaFoldDB" id="A0A7T1F9J3"/>
<evidence type="ECO:0008006" key="4">
    <source>
        <dbReference type="Google" id="ProtNLM"/>
    </source>
</evidence>
<keyword evidence="1" id="KW-0472">Membrane</keyword>
<name>A0A7T1F9J3_9STAP</name>
<keyword evidence="3" id="KW-1185">Reference proteome</keyword>
<feature type="transmembrane region" description="Helical" evidence="1">
    <location>
        <begin position="61"/>
        <end position="85"/>
    </location>
</feature>
<keyword evidence="1" id="KW-1133">Transmembrane helix</keyword>
<accession>A0A7T1F9J3</accession>
<dbReference type="Proteomes" id="UP000594455">
    <property type="component" value="Chromosome"/>
</dbReference>
<evidence type="ECO:0000313" key="2">
    <source>
        <dbReference type="EMBL" id="QPM75345.1"/>
    </source>
</evidence>
<evidence type="ECO:0000256" key="1">
    <source>
        <dbReference type="SAM" id="Phobius"/>
    </source>
</evidence>
<evidence type="ECO:0000313" key="3">
    <source>
        <dbReference type="Proteomes" id="UP000594455"/>
    </source>
</evidence>
<proteinExistence type="predicted"/>
<feature type="transmembrane region" description="Helical" evidence="1">
    <location>
        <begin position="37"/>
        <end position="55"/>
    </location>
</feature>
<keyword evidence="1" id="KW-0812">Transmembrane</keyword>
<feature type="transmembrane region" description="Helical" evidence="1">
    <location>
        <begin position="6"/>
        <end position="25"/>
    </location>
</feature>
<reference evidence="2 3" key="1">
    <citation type="submission" date="2020-10" db="EMBL/GenBank/DDBJ databases">
        <title>Closed genome sequences of Staphylococcus lloydii sp. nov. and Staphylococcus durrellii sp. nov. Isolated from Captive Fruit Bats (Pteropus livingstonii).</title>
        <authorList>
            <person name="Fountain K."/>
        </authorList>
    </citation>
    <scope>NUCLEOTIDE SEQUENCE [LARGE SCALE GENOMIC DNA]</scope>
    <source>
        <strain evidence="2 3">23_2_7_LY</strain>
    </source>
</reference>
<dbReference type="EMBL" id="CP064056">
    <property type="protein sequence ID" value="QPM75345.1"/>
    <property type="molecule type" value="Genomic_DNA"/>
</dbReference>
<dbReference type="RefSeq" id="WP_195719019.1">
    <property type="nucleotide sequence ID" value="NZ_CP064056.1"/>
</dbReference>